<dbReference type="InterPro" id="IPR014284">
    <property type="entry name" value="RNA_pol_sigma-70_dom"/>
</dbReference>
<dbReference type="PRINTS" id="PR00046">
    <property type="entry name" value="SIGMA70FCT"/>
</dbReference>
<keyword evidence="7" id="KW-1185">Reference proteome</keyword>
<dbReference type="SUPFAM" id="SSF88659">
    <property type="entry name" value="Sigma3 and sigma4 domains of RNA polymerase sigma factors"/>
    <property type="match status" value="2"/>
</dbReference>
<evidence type="ECO:0000256" key="4">
    <source>
        <dbReference type="ARBA" id="ARBA00023163"/>
    </source>
</evidence>
<dbReference type="InterPro" id="IPR007627">
    <property type="entry name" value="RNA_pol_sigma70_r2"/>
</dbReference>
<dbReference type="InterPro" id="IPR036388">
    <property type="entry name" value="WH-like_DNA-bd_sf"/>
</dbReference>
<dbReference type="InterPro" id="IPR014322">
    <property type="entry name" value="RNA_pol_sigma-B/F/G"/>
</dbReference>
<dbReference type="NCBIfam" id="TIGR02937">
    <property type="entry name" value="sigma70-ECF"/>
    <property type="match status" value="1"/>
</dbReference>
<reference evidence="6" key="1">
    <citation type="journal article" date="2014" name="Int. J. Syst. Evol. Microbiol.">
        <title>Complete genome sequence of Corynebacterium casei LMG S-19264T (=DSM 44701T), isolated from a smear-ripened cheese.</title>
        <authorList>
            <consortium name="US DOE Joint Genome Institute (JGI-PGF)"/>
            <person name="Walter F."/>
            <person name="Albersmeier A."/>
            <person name="Kalinowski J."/>
            <person name="Ruckert C."/>
        </authorList>
    </citation>
    <scope>NUCLEOTIDE SEQUENCE</scope>
    <source>
        <strain evidence="6">CGMCC 1.16067</strain>
    </source>
</reference>
<keyword evidence="4" id="KW-0804">Transcription</keyword>
<keyword evidence="3" id="KW-0238">DNA-binding</keyword>
<dbReference type="InterPro" id="IPR007624">
    <property type="entry name" value="RNA_pol_sigma70_r3"/>
</dbReference>
<dbReference type="PANTHER" id="PTHR30385">
    <property type="entry name" value="SIGMA FACTOR F FLAGELLAR"/>
    <property type="match status" value="1"/>
</dbReference>
<evidence type="ECO:0000256" key="2">
    <source>
        <dbReference type="ARBA" id="ARBA00023082"/>
    </source>
</evidence>
<name>A0A917BIS7_9ACTN</name>
<dbReference type="AlphaFoldDB" id="A0A917BIS7"/>
<evidence type="ECO:0000256" key="3">
    <source>
        <dbReference type="ARBA" id="ARBA00023125"/>
    </source>
</evidence>
<dbReference type="CDD" id="cd06171">
    <property type="entry name" value="Sigma70_r4"/>
    <property type="match status" value="1"/>
</dbReference>
<dbReference type="InterPro" id="IPR000943">
    <property type="entry name" value="RNA_pol_sigma70"/>
</dbReference>
<dbReference type="Gene3D" id="1.20.120.1810">
    <property type="match status" value="1"/>
</dbReference>
<dbReference type="Pfam" id="PF04542">
    <property type="entry name" value="Sigma70_r2"/>
    <property type="match status" value="1"/>
</dbReference>
<sequence>MMAGAPHPPDRDHVRSLFATLASATASSAQTTGSREELVHLHLDLVTLCARRFGGRGESLDDLVQVGTIGLLNAIDRFDAERGFEFATFATPTIVGEIKRHFRDKSWAVRVPRRLQELRAEVNAATGDLTQDLGRSPTPREVAIHLGLGLNEVVEALESSNAYSTLSLDHRGHGDDEDEGSSVLDLLGAEDEALEGVELRESLWPLVDSLPARQRDIVRMRFVESLSQQQIADRVGLSQMQISRLLRRALETLRGSFDT</sequence>
<evidence type="ECO:0000313" key="6">
    <source>
        <dbReference type="EMBL" id="GGF41140.1"/>
    </source>
</evidence>
<dbReference type="NCBIfam" id="TIGR02980">
    <property type="entry name" value="SigBFG"/>
    <property type="match status" value="1"/>
</dbReference>
<dbReference type="Proteomes" id="UP000649179">
    <property type="component" value="Unassembled WGS sequence"/>
</dbReference>
<evidence type="ECO:0000259" key="5">
    <source>
        <dbReference type="PROSITE" id="PS00715"/>
    </source>
</evidence>
<comment type="caution">
    <text evidence="6">The sequence shown here is derived from an EMBL/GenBank/DDBJ whole genome shotgun (WGS) entry which is preliminary data.</text>
</comment>
<dbReference type="InterPro" id="IPR007630">
    <property type="entry name" value="RNA_pol_sigma70_r4"/>
</dbReference>
<dbReference type="Gene3D" id="1.10.10.10">
    <property type="entry name" value="Winged helix-like DNA-binding domain superfamily/Winged helix DNA-binding domain"/>
    <property type="match status" value="2"/>
</dbReference>
<dbReference type="Pfam" id="PF04539">
    <property type="entry name" value="Sigma70_r3"/>
    <property type="match status" value="1"/>
</dbReference>
<dbReference type="Pfam" id="PF04545">
    <property type="entry name" value="Sigma70_r4"/>
    <property type="match status" value="1"/>
</dbReference>
<keyword evidence="2" id="KW-0731">Sigma factor</keyword>
<dbReference type="EMBL" id="BMKQ01000001">
    <property type="protein sequence ID" value="GGF41140.1"/>
    <property type="molecule type" value="Genomic_DNA"/>
</dbReference>
<dbReference type="PROSITE" id="PS00715">
    <property type="entry name" value="SIGMA70_1"/>
    <property type="match status" value="1"/>
</dbReference>
<dbReference type="GO" id="GO:0003677">
    <property type="term" value="F:DNA binding"/>
    <property type="evidence" value="ECO:0007669"/>
    <property type="project" value="UniProtKB-KW"/>
</dbReference>
<keyword evidence="1" id="KW-0805">Transcription regulation</keyword>
<dbReference type="InterPro" id="IPR013325">
    <property type="entry name" value="RNA_pol_sigma_r2"/>
</dbReference>
<organism evidence="6 7">
    <name type="scientific">Marmoricola endophyticus</name>
    <dbReference type="NCBI Taxonomy" id="2040280"/>
    <lineage>
        <taxon>Bacteria</taxon>
        <taxon>Bacillati</taxon>
        <taxon>Actinomycetota</taxon>
        <taxon>Actinomycetes</taxon>
        <taxon>Propionibacteriales</taxon>
        <taxon>Nocardioidaceae</taxon>
        <taxon>Marmoricola</taxon>
    </lineage>
</organism>
<dbReference type="GO" id="GO:0016987">
    <property type="term" value="F:sigma factor activity"/>
    <property type="evidence" value="ECO:0007669"/>
    <property type="project" value="UniProtKB-KW"/>
</dbReference>
<dbReference type="InterPro" id="IPR013324">
    <property type="entry name" value="RNA_pol_sigma_r3/r4-like"/>
</dbReference>
<accession>A0A917BIS7</accession>
<reference evidence="6" key="2">
    <citation type="submission" date="2020-09" db="EMBL/GenBank/DDBJ databases">
        <authorList>
            <person name="Sun Q."/>
            <person name="Zhou Y."/>
        </authorList>
    </citation>
    <scope>NUCLEOTIDE SEQUENCE</scope>
    <source>
        <strain evidence="6">CGMCC 1.16067</strain>
    </source>
</reference>
<evidence type="ECO:0000256" key="1">
    <source>
        <dbReference type="ARBA" id="ARBA00023015"/>
    </source>
</evidence>
<dbReference type="PANTHER" id="PTHR30385:SF4">
    <property type="entry name" value="RNA POLYMERASE SIGMA-E FACTOR"/>
    <property type="match status" value="1"/>
</dbReference>
<dbReference type="GO" id="GO:0006352">
    <property type="term" value="P:DNA-templated transcription initiation"/>
    <property type="evidence" value="ECO:0007669"/>
    <property type="project" value="InterPro"/>
</dbReference>
<proteinExistence type="predicted"/>
<evidence type="ECO:0000313" key="7">
    <source>
        <dbReference type="Proteomes" id="UP000649179"/>
    </source>
</evidence>
<protein>
    <recommendedName>
        <fullName evidence="5">RNA polymerase sigma-70 domain-containing protein</fullName>
    </recommendedName>
</protein>
<dbReference type="SUPFAM" id="SSF88946">
    <property type="entry name" value="Sigma2 domain of RNA polymerase sigma factors"/>
    <property type="match status" value="1"/>
</dbReference>
<feature type="domain" description="RNA polymerase sigma-70" evidence="5">
    <location>
        <begin position="62"/>
        <end position="75"/>
    </location>
</feature>
<gene>
    <name evidence="6" type="ORF">GCM10011519_13620</name>
</gene>